<reference evidence="1" key="1">
    <citation type="submission" date="2024-09" db="EMBL/GenBank/DDBJ databases">
        <title>Black Yeasts Isolated from many extreme environments.</title>
        <authorList>
            <person name="Coleine C."/>
            <person name="Stajich J.E."/>
            <person name="Selbmann L."/>
        </authorList>
    </citation>
    <scope>NUCLEOTIDE SEQUENCE</scope>
    <source>
        <strain evidence="1">CCFEE 5737</strain>
    </source>
</reference>
<gene>
    <name evidence="1" type="ORF">LTS18_004595</name>
</gene>
<comment type="caution">
    <text evidence="1">The sequence shown here is derived from an EMBL/GenBank/DDBJ whole genome shotgun (WGS) entry which is preliminary data.</text>
</comment>
<dbReference type="EMBL" id="JAWDJW010007411">
    <property type="protein sequence ID" value="KAK3062213.1"/>
    <property type="molecule type" value="Genomic_DNA"/>
</dbReference>
<keyword evidence="2" id="KW-1185">Reference proteome</keyword>
<accession>A0ACC3D5R3</accession>
<dbReference type="Proteomes" id="UP001186974">
    <property type="component" value="Unassembled WGS sequence"/>
</dbReference>
<evidence type="ECO:0000313" key="1">
    <source>
        <dbReference type="EMBL" id="KAK3062213.1"/>
    </source>
</evidence>
<evidence type="ECO:0000313" key="2">
    <source>
        <dbReference type="Proteomes" id="UP001186974"/>
    </source>
</evidence>
<protein>
    <submittedName>
        <fullName evidence="1">Uncharacterized protein</fullName>
    </submittedName>
</protein>
<organism evidence="1 2">
    <name type="scientific">Coniosporium uncinatum</name>
    <dbReference type="NCBI Taxonomy" id="93489"/>
    <lineage>
        <taxon>Eukaryota</taxon>
        <taxon>Fungi</taxon>
        <taxon>Dikarya</taxon>
        <taxon>Ascomycota</taxon>
        <taxon>Pezizomycotina</taxon>
        <taxon>Dothideomycetes</taxon>
        <taxon>Dothideomycetes incertae sedis</taxon>
        <taxon>Coniosporium</taxon>
    </lineage>
</organism>
<name>A0ACC3D5R3_9PEZI</name>
<proteinExistence type="predicted"/>
<sequence length="364" mass="40450">MSEAPPPYQSGPGGSIHERIAAAVPQNASLLSTLSDTDYAPSALKEHNSYISDLDSDLSTTAKQIASLESKVKKEYKEHEAYRDSKFKKFAHGLGGSKGKEKFAVRADKEEREFIEAWQAEREAKEKQKTLQERLSEANQSKAQLEADTKRHEQAQKELDALYNSIFAGPTPEFPEEDQKEHTLNQQRDAFTQAQSRANAEHHAVENLQGATRAMRQALASLDEARSHSTMDMFGGGTLSDMMERNALSAAASAVQQVRWQVDSARKASSQVQDVGPMDIAQGNFLGDVLFDNIFSDMAMHDKIKDSQAQVQRASQRLGQELERARGREGDLAKEYNAAKVRLEEARRGLQDERASAFQRVGGH</sequence>